<comment type="catalytic activity">
    <reaction evidence="7">
        <text>a UDP-3-O-[(3R)-3-hydroxyacyl]-alpha-D-glucosamine + a (3R)-hydroxyacyl-[ACP] = a UDP-2-N,3-O-bis[(3R)-3-hydroxyacyl]-alpha-D-glucosamine + holo-[ACP] + H(+)</text>
        <dbReference type="Rhea" id="RHEA:53836"/>
        <dbReference type="Rhea" id="RHEA-COMP:9685"/>
        <dbReference type="Rhea" id="RHEA-COMP:9945"/>
        <dbReference type="ChEBI" id="CHEBI:15378"/>
        <dbReference type="ChEBI" id="CHEBI:64479"/>
        <dbReference type="ChEBI" id="CHEBI:78827"/>
        <dbReference type="ChEBI" id="CHEBI:137740"/>
        <dbReference type="ChEBI" id="CHEBI:137748"/>
        <dbReference type="EC" id="2.3.1.191"/>
    </reaction>
</comment>
<dbReference type="NCBIfam" id="NF002060">
    <property type="entry name" value="PRK00892.1"/>
    <property type="match status" value="1"/>
</dbReference>
<evidence type="ECO:0000256" key="4">
    <source>
        <dbReference type="ARBA" id="ARBA00022737"/>
    </source>
</evidence>
<feature type="domain" description="UDP-3-O-[3-hydroxymyristoyl] glucosamine N-acyltransferase non-repeat region" evidence="8">
    <location>
        <begin position="27"/>
        <end position="91"/>
    </location>
</feature>
<dbReference type="KEGG" id="ncu:F0U83_02805"/>
<evidence type="ECO:0000313" key="9">
    <source>
        <dbReference type="EMBL" id="QEQ95723.1"/>
    </source>
</evidence>
<dbReference type="UniPathway" id="UPA00973"/>
<dbReference type="NCBIfam" id="TIGR01853">
    <property type="entry name" value="lipid_A_lpxD"/>
    <property type="match status" value="1"/>
</dbReference>
<keyword evidence="4 7" id="KW-0677">Repeat</keyword>
<dbReference type="CDD" id="cd03352">
    <property type="entry name" value="LbH_LpxD"/>
    <property type="match status" value="1"/>
</dbReference>
<keyword evidence="6 7" id="KW-0012">Acyltransferase</keyword>
<organism evidence="9 10">
    <name type="scientific">Neptunomonas concharum</name>
    <dbReference type="NCBI Taxonomy" id="1031538"/>
    <lineage>
        <taxon>Bacteria</taxon>
        <taxon>Pseudomonadati</taxon>
        <taxon>Pseudomonadota</taxon>
        <taxon>Gammaproteobacteria</taxon>
        <taxon>Oceanospirillales</taxon>
        <taxon>Oceanospirillaceae</taxon>
        <taxon>Neptunomonas</taxon>
    </lineage>
</organism>
<keyword evidence="3 7" id="KW-0808">Transferase</keyword>
<keyword evidence="5 7" id="KW-0443">Lipid metabolism</keyword>
<evidence type="ECO:0000256" key="6">
    <source>
        <dbReference type="ARBA" id="ARBA00023315"/>
    </source>
</evidence>
<sequence length="349" mass="37124">MERRVQQFTLSDVAALVEGELQGNPDKVINALATLESAKDCQLSFLSNSRYIHQLATTKATAVLVKRDFAVDAPCDCIIVDDPYLAYAKLSCCFDWREPLTAGVAPSATVDKTAYIHPSAIVSDGVRIGKNTHVAAGAYLGPNCVVANDCLIGENTRLEASVTLYSNVQLGERNIIHAGAVIGADGFGFAPSKQGWQKICQLGGVRIGDDVEVGAGTTIDRGALDHTVIGNGVKLDNLIQIAHNVQIGEETAIAGCTAVAGSTRIGRRCTIAGQSGITGHLSLADNTHVTAMTLVSKSISSPGQTVSSGTGQEAHRQWKRNVVRFRQLDEMAKRIQALEHKLEQFSTEG</sequence>
<comment type="subunit">
    <text evidence="7">Homotrimer.</text>
</comment>
<dbReference type="GO" id="GO:0009245">
    <property type="term" value="P:lipid A biosynthetic process"/>
    <property type="evidence" value="ECO:0007669"/>
    <property type="project" value="UniProtKB-UniRule"/>
</dbReference>
<evidence type="ECO:0000256" key="5">
    <source>
        <dbReference type="ARBA" id="ARBA00023098"/>
    </source>
</evidence>
<dbReference type="InterPro" id="IPR007691">
    <property type="entry name" value="LpxD"/>
</dbReference>
<dbReference type="InterPro" id="IPR011004">
    <property type="entry name" value="Trimer_LpxA-like_sf"/>
</dbReference>
<dbReference type="GO" id="GO:0103118">
    <property type="term" value="F:UDP-3-O-[(3R)-3-hydroxyacyl]-glucosamine N-acyltransferase activity"/>
    <property type="evidence" value="ECO:0007669"/>
    <property type="project" value="UniProtKB-EC"/>
</dbReference>
<comment type="pathway">
    <text evidence="7">Bacterial outer membrane biogenesis; LPS lipid A biosynthesis.</text>
</comment>
<evidence type="ECO:0000313" key="10">
    <source>
        <dbReference type="Proteomes" id="UP000324760"/>
    </source>
</evidence>
<comment type="similarity">
    <text evidence="7">Belongs to the transferase hexapeptide repeat family. LpxD subfamily.</text>
</comment>
<proteinExistence type="inferred from homology"/>
<dbReference type="PANTHER" id="PTHR43378">
    <property type="entry name" value="UDP-3-O-ACYLGLUCOSAMINE N-ACYLTRANSFERASE"/>
    <property type="match status" value="1"/>
</dbReference>
<dbReference type="Proteomes" id="UP000324760">
    <property type="component" value="Chromosome"/>
</dbReference>
<dbReference type="PANTHER" id="PTHR43378:SF2">
    <property type="entry name" value="UDP-3-O-ACYLGLUCOSAMINE N-ACYLTRANSFERASE 1, MITOCHONDRIAL-RELATED"/>
    <property type="match status" value="1"/>
</dbReference>
<dbReference type="Gene3D" id="2.160.10.10">
    <property type="entry name" value="Hexapeptide repeat proteins"/>
    <property type="match status" value="1"/>
</dbReference>
<dbReference type="RefSeq" id="WP_138986427.1">
    <property type="nucleotide sequence ID" value="NZ_CP043869.1"/>
</dbReference>
<dbReference type="GO" id="GO:0016020">
    <property type="term" value="C:membrane"/>
    <property type="evidence" value="ECO:0007669"/>
    <property type="project" value="GOC"/>
</dbReference>
<evidence type="ECO:0000259" key="8">
    <source>
        <dbReference type="Pfam" id="PF04613"/>
    </source>
</evidence>
<name>A0A5P1R831_9GAMM</name>
<keyword evidence="10" id="KW-1185">Reference proteome</keyword>
<comment type="function">
    <text evidence="7">Catalyzes the N-acylation of UDP-3-O-acylglucosamine using 3-hydroxyacyl-ACP as the acyl donor. Is involved in the biosynthesis of lipid A, a phosphorylated glycolipid that anchors the lipopolysaccharide to the outer membrane of the cell.</text>
</comment>
<dbReference type="Gene3D" id="3.40.1390.10">
    <property type="entry name" value="MurE/MurF, N-terminal domain"/>
    <property type="match status" value="1"/>
</dbReference>
<dbReference type="SUPFAM" id="SSF51161">
    <property type="entry name" value="Trimeric LpxA-like enzymes"/>
    <property type="match status" value="1"/>
</dbReference>
<evidence type="ECO:0000256" key="3">
    <source>
        <dbReference type="ARBA" id="ARBA00022679"/>
    </source>
</evidence>
<dbReference type="InterPro" id="IPR020573">
    <property type="entry name" value="UDP_GlcNAc_AcTrfase_non-rep"/>
</dbReference>
<dbReference type="GO" id="GO:0016410">
    <property type="term" value="F:N-acyltransferase activity"/>
    <property type="evidence" value="ECO:0007669"/>
    <property type="project" value="InterPro"/>
</dbReference>
<evidence type="ECO:0000256" key="7">
    <source>
        <dbReference type="HAMAP-Rule" id="MF_00523"/>
    </source>
</evidence>
<dbReference type="EC" id="2.3.1.191" evidence="7"/>
<accession>A0A5P1R831</accession>
<dbReference type="AlphaFoldDB" id="A0A5P1R831"/>
<dbReference type="InterPro" id="IPR001451">
    <property type="entry name" value="Hexapep"/>
</dbReference>
<evidence type="ECO:0000256" key="2">
    <source>
        <dbReference type="ARBA" id="ARBA00022556"/>
    </source>
</evidence>
<keyword evidence="2 7" id="KW-0441">Lipid A biosynthesis</keyword>
<dbReference type="Pfam" id="PF04613">
    <property type="entry name" value="LpxD"/>
    <property type="match status" value="1"/>
</dbReference>
<dbReference type="EMBL" id="CP043869">
    <property type="protein sequence ID" value="QEQ95723.1"/>
    <property type="molecule type" value="Genomic_DNA"/>
</dbReference>
<gene>
    <name evidence="7 9" type="primary">lpxD</name>
    <name evidence="9" type="ORF">F0U83_02805</name>
</gene>
<feature type="active site" description="Proton acceptor" evidence="7">
    <location>
        <position position="243"/>
    </location>
</feature>
<evidence type="ECO:0000256" key="1">
    <source>
        <dbReference type="ARBA" id="ARBA00022516"/>
    </source>
</evidence>
<dbReference type="Pfam" id="PF00132">
    <property type="entry name" value="Hexapep"/>
    <property type="match status" value="1"/>
</dbReference>
<dbReference type="Gene3D" id="1.20.5.170">
    <property type="match status" value="1"/>
</dbReference>
<protein>
    <recommendedName>
        <fullName evidence="7">UDP-3-O-acylglucosamine N-acyltransferase</fullName>
        <ecNumber evidence="7">2.3.1.191</ecNumber>
    </recommendedName>
</protein>
<keyword evidence="1 7" id="KW-0444">Lipid biosynthesis</keyword>
<dbReference type="HAMAP" id="MF_00523">
    <property type="entry name" value="LpxD"/>
    <property type="match status" value="1"/>
</dbReference>
<reference evidence="9 10" key="1">
    <citation type="journal article" date="2019" name="Biochem. Eng. J.">
        <title>Metabolic engineering of the marine bacteria Neptunomonas concharum for the production of acetoin and meso-2,3-butanediol from acetate.</title>
        <authorList>
            <person name="Li W."/>
            <person name="Pu N."/>
            <person name="Liu C.-X."/>
            <person name="Yuan Q.-P."/>
            <person name="Li Z.-J."/>
        </authorList>
    </citation>
    <scope>NUCLEOTIDE SEQUENCE [LARGE SCALE GENOMIC DNA]</scope>
    <source>
        <strain evidence="9 10">JCM17730</strain>
    </source>
</reference>
<dbReference type="OrthoDB" id="9784739at2"/>